<evidence type="ECO:0000256" key="6">
    <source>
        <dbReference type="ARBA" id="ARBA00040495"/>
    </source>
</evidence>
<sequence length="121" mass="13526">PLQLIISSDGACGLCYEHSTAEGVAVVQLVEDVLKQVDSQPDGGNVSNNNPQLSPAVRLEWSLDQNLQRTMYQAAHNLDCLIEDLDLFVYRYNGYGKDFIKSCRVSPDAYIQLALQLAYFR</sequence>
<comment type="similarity">
    <text evidence="1">Belongs to the carnitine/choline acetyltransferase family.</text>
</comment>
<dbReference type="Proteomes" id="UP001153148">
    <property type="component" value="Unassembled WGS sequence"/>
</dbReference>
<comment type="caution">
    <text evidence="8">The sequence shown here is derived from an EMBL/GenBank/DDBJ whole genome shotgun (WGS) entry which is preliminary data.</text>
</comment>
<keyword evidence="9" id="KW-1185">Reference proteome</keyword>
<evidence type="ECO:0000313" key="8">
    <source>
        <dbReference type="EMBL" id="CAG2068280.1"/>
    </source>
</evidence>
<gene>
    <name evidence="8" type="ORF">TPAB3V08_LOCUS15223</name>
</gene>
<dbReference type="InterPro" id="IPR000542">
    <property type="entry name" value="Carn_acyl_trans"/>
</dbReference>
<feature type="domain" description="Choline/carnitine acyltransferase" evidence="7">
    <location>
        <begin position="1"/>
        <end position="121"/>
    </location>
</feature>
<keyword evidence="3" id="KW-0530">Neurotransmitter biosynthesis</keyword>
<feature type="non-terminal residue" evidence="8">
    <location>
        <position position="1"/>
    </location>
</feature>
<evidence type="ECO:0000256" key="1">
    <source>
        <dbReference type="ARBA" id="ARBA00005232"/>
    </source>
</evidence>
<dbReference type="EC" id="2.3.1.6" evidence="5"/>
<dbReference type="InterPro" id="IPR039551">
    <property type="entry name" value="Cho/carn_acyl_trans"/>
</dbReference>
<keyword evidence="4" id="KW-0012">Acyltransferase</keyword>
<evidence type="ECO:0000256" key="2">
    <source>
        <dbReference type="ARBA" id="ARBA00022679"/>
    </source>
</evidence>
<evidence type="ECO:0000313" key="9">
    <source>
        <dbReference type="Proteomes" id="UP001153148"/>
    </source>
</evidence>
<dbReference type="Gene3D" id="3.30.559.10">
    <property type="entry name" value="Chloramphenicol acetyltransferase-like domain"/>
    <property type="match status" value="1"/>
</dbReference>
<evidence type="ECO:0000256" key="3">
    <source>
        <dbReference type="ARBA" id="ARBA00022979"/>
    </source>
</evidence>
<dbReference type="PANTHER" id="PTHR22589">
    <property type="entry name" value="CARNITINE O-ACYLTRANSFERASE"/>
    <property type="match status" value="1"/>
</dbReference>
<accession>A0ABN7PQM6</accession>
<evidence type="ECO:0000259" key="7">
    <source>
        <dbReference type="Pfam" id="PF00755"/>
    </source>
</evidence>
<evidence type="ECO:0000256" key="5">
    <source>
        <dbReference type="ARBA" id="ARBA00039091"/>
    </source>
</evidence>
<keyword evidence="2" id="KW-0808">Transferase</keyword>
<reference evidence="8" key="1">
    <citation type="submission" date="2021-03" db="EMBL/GenBank/DDBJ databases">
        <authorList>
            <person name="Tran Van P."/>
        </authorList>
    </citation>
    <scope>NUCLEOTIDE SEQUENCE</scope>
</reference>
<evidence type="ECO:0000256" key="4">
    <source>
        <dbReference type="ARBA" id="ARBA00023315"/>
    </source>
</evidence>
<dbReference type="InterPro" id="IPR023213">
    <property type="entry name" value="CAT-like_dom_sf"/>
</dbReference>
<dbReference type="PANTHER" id="PTHR22589:SF14">
    <property type="entry name" value="CHOLINE O-ACETYLTRANSFERASE"/>
    <property type="match status" value="1"/>
</dbReference>
<dbReference type="InterPro" id="IPR042231">
    <property type="entry name" value="Cho/carn_acyl_trans_2"/>
</dbReference>
<dbReference type="Pfam" id="PF00755">
    <property type="entry name" value="Carn_acyltransf"/>
    <property type="match status" value="1"/>
</dbReference>
<organism evidence="8 9">
    <name type="scientific">Timema podura</name>
    <name type="common">Walking stick</name>
    <dbReference type="NCBI Taxonomy" id="61482"/>
    <lineage>
        <taxon>Eukaryota</taxon>
        <taxon>Metazoa</taxon>
        <taxon>Ecdysozoa</taxon>
        <taxon>Arthropoda</taxon>
        <taxon>Hexapoda</taxon>
        <taxon>Insecta</taxon>
        <taxon>Pterygota</taxon>
        <taxon>Neoptera</taxon>
        <taxon>Polyneoptera</taxon>
        <taxon>Phasmatodea</taxon>
        <taxon>Timematodea</taxon>
        <taxon>Timematoidea</taxon>
        <taxon>Timematidae</taxon>
        <taxon>Timema</taxon>
    </lineage>
</organism>
<dbReference type="EMBL" id="CAJPIN010085848">
    <property type="protein sequence ID" value="CAG2068280.1"/>
    <property type="molecule type" value="Genomic_DNA"/>
</dbReference>
<dbReference type="Gene3D" id="3.30.559.70">
    <property type="entry name" value="Choline/Carnitine o-acyltransferase, domain 2"/>
    <property type="match status" value="1"/>
</dbReference>
<proteinExistence type="inferred from homology"/>
<protein>
    <recommendedName>
        <fullName evidence="6">Choline O-acetyltransferase</fullName>
        <ecNumber evidence="5">2.3.1.6</ecNumber>
    </recommendedName>
</protein>
<dbReference type="SUPFAM" id="SSF52777">
    <property type="entry name" value="CoA-dependent acyltransferases"/>
    <property type="match status" value="2"/>
</dbReference>
<name>A0ABN7PQM6_TIMPD</name>